<evidence type="ECO:0000256" key="1">
    <source>
        <dbReference type="SAM" id="Coils"/>
    </source>
</evidence>
<keyword evidence="6" id="KW-1185">Reference proteome</keyword>
<proteinExistence type="predicted"/>
<dbReference type="PROSITE" id="PS51257">
    <property type="entry name" value="PROKAR_LIPOPROTEIN"/>
    <property type="match status" value="1"/>
</dbReference>
<comment type="caution">
    <text evidence="5">The sequence shown here is derived from an EMBL/GenBank/DDBJ whole genome shotgun (WGS) entry which is preliminary data.</text>
</comment>
<feature type="region of interest" description="Disordered" evidence="2">
    <location>
        <begin position="132"/>
        <end position="167"/>
    </location>
</feature>
<reference evidence="5" key="1">
    <citation type="submission" date="2021-04" db="EMBL/GenBank/DDBJ databases">
        <title>Genome based classification of Actinospica acidithermotolerans sp. nov., an actinobacterium isolated from an Indonesian hot spring.</title>
        <authorList>
            <person name="Kusuma A.B."/>
            <person name="Putra K.E."/>
            <person name="Nafisah S."/>
            <person name="Loh J."/>
            <person name="Nouioui I."/>
            <person name="Goodfellow M."/>
        </authorList>
    </citation>
    <scope>NUCLEOTIDE SEQUENCE</scope>
    <source>
        <strain evidence="5">DSM 45618</strain>
    </source>
</reference>
<feature type="domain" description="DUF4349" evidence="4">
    <location>
        <begin position="88"/>
        <end position="334"/>
    </location>
</feature>
<organism evidence="5 6">
    <name type="scientific">Actinocrinis puniceicyclus</name>
    <dbReference type="NCBI Taxonomy" id="977794"/>
    <lineage>
        <taxon>Bacteria</taxon>
        <taxon>Bacillati</taxon>
        <taxon>Actinomycetota</taxon>
        <taxon>Actinomycetes</taxon>
        <taxon>Catenulisporales</taxon>
        <taxon>Actinospicaceae</taxon>
        <taxon>Actinocrinis</taxon>
    </lineage>
</organism>
<sequence>MRERRHDGGRGIRAAAGVVLLGGVLALSACSSGASRTSASSAGRQEGGAAAGSAQAPQALKQYSAGSADAGGGSAAANSGTAVRLPSRDLVVTAGLQVKTADAAAAAAKAANLAQAAGGYVANESIGSGTQVTPVAPGPVSSDAATSGSADGGTAPAPVGLPPVEGSDGSEQAVLVLRVPPQNVDSVLAALAGKGTVTYQSRTSTDVTGQVADVASRVASARDAIAQLRTLIDKAASMNDLISLEQALSQRESDLESLEAQQKALSDQVQFATITVGYFSQGRPATPPAPAASGFMRGLTAGWHGFLAVVRAVLAAAGWLVPYAVVVAVLWWPLRRLVRWSRRRGRGQGGGGPGAPGAVALAQAGPAAAEGTASSSEE</sequence>
<name>A0A8J7WMC2_9ACTN</name>
<accession>A0A8J7WMC2</accession>
<feature type="transmembrane region" description="Helical" evidence="3">
    <location>
        <begin position="312"/>
        <end position="334"/>
    </location>
</feature>
<keyword evidence="3" id="KW-1133">Transmembrane helix</keyword>
<gene>
    <name evidence="5" type="ORF">KGA66_18285</name>
</gene>
<dbReference type="InterPro" id="IPR025645">
    <property type="entry name" value="DUF4349"/>
</dbReference>
<keyword evidence="3" id="KW-0472">Membrane</keyword>
<feature type="compositionally biased region" description="Low complexity" evidence="2">
    <location>
        <begin position="34"/>
        <end position="44"/>
    </location>
</feature>
<keyword evidence="3" id="KW-0812">Transmembrane</keyword>
<feature type="compositionally biased region" description="Low complexity" evidence="2">
    <location>
        <begin position="141"/>
        <end position="158"/>
    </location>
</feature>
<feature type="region of interest" description="Disordered" evidence="2">
    <location>
        <begin position="345"/>
        <end position="378"/>
    </location>
</feature>
<dbReference type="EMBL" id="JAGSXH010000066">
    <property type="protein sequence ID" value="MBS2965011.1"/>
    <property type="molecule type" value="Genomic_DNA"/>
</dbReference>
<feature type="compositionally biased region" description="Low complexity" evidence="2">
    <location>
        <begin position="356"/>
        <end position="369"/>
    </location>
</feature>
<dbReference type="Pfam" id="PF14257">
    <property type="entry name" value="DUF4349"/>
    <property type="match status" value="1"/>
</dbReference>
<keyword evidence="1" id="KW-0175">Coiled coil</keyword>
<protein>
    <submittedName>
        <fullName evidence="5">DUF4349 domain-containing protein</fullName>
    </submittedName>
</protein>
<dbReference type="RefSeq" id="WP_211469367.1">
    <property type="nucleotide sequence ID" value="NZ_JAGSXH010000066.1"/>
</dbReference>
<feature type="region of interest" description="Disordered" evidence="2">
    <location>
        <begin position="34"/>
        <end position="56"/>
    </location>
</feature>
<evidence type="ECO:0000313" key="5">
    <source>
        <dbReference type="EMBL" id="MBS2965011.1"/>
    </source>
</evidence>
<evidence type="ECO:0000256" key="2">
    <source>
        <dbReference type="SAM" id="MobiDB-lite"/>
    </source>
</evidence>
<evidence type="ECO:0000256" key="3">
    <source>
        <dbReference type="SAM" id="Phobius"/>
    </source>
</evidence>
<evidence type="ECO:0000259" key="4">
    <source>
        <dbReference type="Pfam" id="PF14257"/>
    </source>
</evidence>
<dbReference type="Proteomes" id="UP000677913">
    <property type="component" value="Unassembled WGS sequence"/>
</dbReference>
<evidence type="ECO:0000313" key="6">
    <source>
        <dbReference type="Proteomes" id="UP000677913"/>
    </source>
</evidence>
<feature type="coiled-coil region" evidence="1">
    <location>
        <begin position="241"/>
        <end position="275"/>
    </location>
</feature>
<dbReference type="AlphaFoldDB" id="A0A8J7WMC2"/>